<evidence type="ECO:0000313" key="3">
    <source>
        <dbReference type="Proteomes" id="UP000241645"/>
    </source>
</evidence>
<protein>
    <submittedName>
        <fullName evidence="2">DUF2004 domain-containing protein</fullName>
    </submittedName>
</protein>
<dbReference type="InterPro" id="IPR054254">
    <property type="entry name" value="DUF6985"/>
</dbReference>
<sequence length="155" mass="18097">MKKNDPIFGELDYDYIWSKDTNINFFGKEVEIALIIKGDEDGEFEEDQYKAYQSLMENWDELHPSFLQPILEYYKEKRHELGYDIAIDENYPLVETTDKILEMISLDSIVVPYAGIYEGRDMGVLFKCTWDVENGVGLRLLDEKVTEVGYQDVAN</sequence>
<dbReference type="RefSeq" id="WP_106834180.1">
    <property type="nucleotide sequence ID" value="NZ_JARMEW010000008.1"/>
</dbReference>
<dbReference type="EMBL" id="PXZO01000017">
    <property type="protein sequence ID" value="PSK11313.1"/>
    <property type="molecule type" value="Genomic_DNA"/>
</dbReference>
<keyword evidence="3" id="KW-1185">Reference proteome</keyword>
<proteinExistence type="predicted"/>
<organism evidence="2 3">
    <name type="scientific">Brevibacillus porteri</name>
    <dbReference type="NCBI Taxonomy" id="2126350"/>
    <lineage>
        <taxon>Bacteria</taxon>
        <taxon>Bacillati</taxon>
        <taxon>Bacillota</taxon>
        <taxon>Bacilli</taxon>
        <taxon>Bacillales</taxon>
        <taxon>Paenibacillaceae</taxon>
        <taxon>Brevibacillus</taxon>
    </lineage>
</organism>
<gene>
    <name evidence="2" type="ORF">C7R92_10270</name>
</gene>
<feature type="domain" description="DUF6985" evidence="1">
    <location>
        <begin position="7"/>
        <end position="153"/>
    </location>
</feature>
<reference evidence="2 3" key="1">
    <citation type="submission" date="2018-03" db="EMBL/GenBank/DDBJ databases">
        <title>Brevisbacillus phylogenomics.</title>
        <authorList>
            <person name="Dunlap C."/>
        </authorList>
    </citation>
    <scope>NUCLEOTIDE SEQUENCE [LARGE SCALE GENOMIC DNA]</scope>
    <source>
        <strain evidence="2 3">NRRL B-41110</strain>
    </source>
</reference>
<dbReference type="GeneID" id="95750503"/>
<comment type="caution">
    <text evidence="2">The sequence shown here is derived from an EMBL/GenBank/DDBJ whole genome shotgun (WGS) entry which is preliminary data.</text>
</comment>
<evidence type="ECO:0000259" key="1">
    <source>
        <dbReference type="Pfam" id="PF22481"/>
    </source>
</evidence>
<evidence type="ECO:0000313" key="2">
    <source>
        <dbReference type="EMBL" id="PSK11313.1"/>
    </source>
</evidence>
<dbReference type="Pfam" id="PF22481">
    <property type="entry name" value="DUF6985"/>
    <property type="match status" value="1"/>
</dbReference>
<name>A0ABX5FSK7_9BACL</name>
<accession>A0ABX5FSK7</accession>
<dbReference type="Proteomes" id="UP000241645">
    <property type="component" value="Unassembled WGS sequence"/>
</dbReference>